<accession>A0AAE0MLZ2</accession>
<reference evidence="3" key="2">
    <citation type="submission" date="2023-06" db="EMBL/GenBank/DDBJ databases">
        <authorList>
            <consortium name="Lawrence Berkeley National Laboratory"/>
            <person name="Haridas S."/>
            <person name="Hensen N."/>
            <person name="Bonometti L."/>
            <person name="Westerberg I."/>
            <person name="Brannstrom I.O."/>
            <person name="Guillou S."/>
            <person name="Cros-Aarteil S."/>
            <person name="Calhoun S."/>
            <person name="Kuo A."/>
            <person name="Mondo S."/>
            <person name="Pangilinan J."/>
            <person name="Riley R."/>
            <person name="Labutti K."/>
            <person name="Andreopoulos B."/>
            <person name="Lipzen A."/>
            <person name="Chen C."/>
            <person name="Yanf M."/>
            <person name="Daum C."/>
            <person name="Ng V."/>
            <person name="Clum A."/>
            <person name="Steindorff A."/>
            <person name="Ohm R."/>
            <person name="Martin F."/>
            <person name="Silar P."/>
            <person name="Natvig D."/>
            <person name="Lalanne C."/>
            <person name="Gautier V."/>
            <person name="Ament-Velasquez S.L."/>
            <person name="Kruys A."/>
            <person name="Hutchinson M.I."/>
            <person name="Powell A.J."/>
            <person name="Barry K."/>
            <person name="Miller A.N."/>
            <person name="Grigoriev I.V."/>
            <person name="Debuchy R."/>
            <person name="Gladieux P."/>
            <person name="Thoren M.H."/>
            <person name="Johannesson H."/>
        </authorList>
    </citation>
    <scope>NUCLEOTIDE SEQUENCE</scope>
    <source>
        <strain evidence="3">SMH4131-1</strain>
    </source>
</reference>
<keyword evidence="2" id="KW-1133">Transmembrane helix</keyword>
<evidence type="ECO:0000313" key="4">
    <source>
        <dbReference type="Proteomes" id="UP001286456"/>
    </source>
</evidence>
<comment type="caution">
    <text evidence="3">The sequence shown here is derived from an EMBL/GenBank/DDBJ whole genome shotgun (WGS) entry which is preliminary data.</text>
</comment>
<dbReference type="EMBL" id="JAUEPO010000001">
    <property type="protein sequence ID" value="KAK3337427.1"/>
    <property type="molecule type" value="Genomic_DNA"/>
</dbReference>
<evidence type="ECO:0008006" key="5">
    <source>
        <dbReference type="Google" id="ProtNLM"/>
    </source>
</evidence>
<dbReference type="Proteomes" id="UP001286456">
    <property type="component" value="Unassembled WGS sequence"/>
</dbReference>
<sequence>MAMDATIANTSKIIGDPHHGNKNGSDERFFRCWKQQGCGGCLGQERCSWCPITQSCIPNDYPIPLLAPAYDENICPHWSERWEIRTRPFGCHVSTITSLAGLASVVSTLVLILLVWASVMAVGRVRRKFLHRERWPWWRRWRCAWLSHRWKLAWRRGKSREPPPPPRVGEEEPLLGL</sequence>
<keyword evidence="2" id="KW-0812">Transmembrane</keyword>
<evidence type="ECO:0000313" key="3">
    <source>
        <dbReference type="EMBL" id="KAK3337427.1"/>
    </source>
</evidence>
<dbReference type="AlphaFoldDB" id="A0AAE0MLZ2"/>
<feature type="transmembrane region" description="Helical" evidence="2">
    <location>
        <begin position="99"/>
        <end position="122"/>
    </location>
</feature>
<evidence type="ECO:0000256" key="1">
    <source>
        <dbReference type="SAM" id="MobiDB-lite"/>
    </source>
</evidence>
<protein>
    <recommendedName>
        <fullName evidence="5">PSI domain-containing protein</fullName>
    </recommendedName>
</protein>
<keyword evidence="2" id="KW-0472">Membrane</keyword>
<keyword evidence="4" id="KW-1185">Reference proteome</keyword>
<reference evidence="3" key="1">
    <citation type="journal article" date="2023" name="Mol. Phylogenet. Evol.">
        <title>Genome-scale phylogeny and comparative genomics of the fungal order Sordariales.</title>
        <authorList>
            <person name="Hensen N."/>
            <person name="Bonometti L."/>
            <person name="Westerberg I."/>
            <person name="Brannstrom I.O."/>
            <person name="Guillou S."/>
            <person name="Cros-Aarteil S."/>
            <person name="Calhoun S."/>
            <person name="Haridas S."/>
            <person name="Kuo A."/>
            <person name="Mondo S."/>
            <person name="Pangilinan J."/>
            <person name="Riley R."/>
            <person name="LaButti K."/>
            <person name="Andreopoulos B."/>
            <person name="Lipzen A."/>
            <person name="Chen C."/>
            <person name="Yan M."/>
            <person name="Daum C."/>
            <person name="Ng V."/>
            <person name="Clum A."/>
            <person name="Steindorff A."/>
            <person name="Ohm R.A."/>
            <person name="Martin F."/>
            <person name="Silar P."/>
            <person name="Natvig D.O."/>
            <person name="Lalanne C."/>
            <person name="Gautier V."/>
            <person name="Ament-Velasquez S.L."/>
            <person name="Kruys A."/>
            <person name="Hutchinson M.I."/>
            <person name="Powell A.J."/>
            <person name="Barry K."/>
            <person name="Miller A.N."/>
            <person name="Grigoriev I.V."/>
            <person name="Debuchy R."/>
            <person name="Gladieux P."/>
            <person name="Hiltunen Thoren M."/>
            <person name="Johannesson H."/>
        </authorList>
    </citation>
    <scope>NUCLEOTIDE SEQUENCE</scope>
    <source>
        <strain evidence="3">SMH4131-1</strain>
    </source>
</reference>
<evidence type="ECO:0000256" key="2">
    <source>
        <dbReference type="SAM" id="Phobius"/>
    </source>
</evidence>
<gene>
    <name evidence="3" type="ORF">B0T19DRAFT_455249</name>
</gene>
<organism evidence="3 4">
    <name type="scientific">Cercophora scortea</name>
    <dbReference type="NCBI Taxonomy" id="314031"/>
    <lineage>
        <taxon>Eukaryota</taxon>
        <taxon>Fungi</taxon>
        <taxon>Dikarya</taxon>
        <taxon>Ascomycota</taxon>
        <taxon>Pezizomycotina</taxon>
        <taxon>Sordariomycetes</taxon>
        <taxon>Sordariomycetidae</taxon>
        <taxon>Sordariales</taxon>
        <taxon>Lasiosphaeriaceae</taxon>
        <taxon>Cercophora</taxon>
    </lineage>
</organism>
<proteinExistence type="predicted"/>
<name>A0AAE0MLZ2_9PEZI</name>
<feature type="region of interest" description="Disordered" evidence="1">
    <location>
        <begin position="156"/>
        <end position="177"/>
    </location>
</feature>